<organism evidence="2 3">
    <name type="scientific">Bicyclus anynana</name>
    <name type="common">Squinting bush brown butterfly</name>
    <dbReference type="NCBI Taxonomy" id="110368"/>
    <lineage>
        <taxon>Eukaryota</taxon>
        <taxon>Metazoa</taxon>
        <taxon>Ecdysozoa</taxon>
        <taxon>Arthropoda</taxon>
        <taxon>Hexapoda</taxon>
        <taxon>Insecta</taxon>
        <taxon>Pterygota</taxon>
        <taxon>Neoptera</taxon>
        <taxon>Endopterygota</taxon>
        <taxon>Lepidoptera</taxon>
        <taxon>Glossata</taxon>
        <taxon>Ditrysia</taxon>
        <taxon>Papilionoidea</taxon>
        <taxon>Nymphalidae</taxon>
        <taxon>Satyrinae</taxon>
        <taxon>Satyrini</taxon>
        <taxon>Mycalesina</taxon>
        <taxon>Bicyclus</taxon>
    </lineage>
</organism>
<feature type="compositionally biased region" description="Polar residues" evidence="1">
    <location>
        <begin position="21"/>
        <end position="30"/>
    </location>
</feature>
<evidence type="ECO:0000313" key="3">
    <source>
        <dbReference type="RefSeq" id="XP_052746704.1"/>
    </source>
</evidence>
<name>A0ABM3M5E6_BICAN</name>
<dbReference type="GeneID" id="128198025"/>
<dbReference type="Proteomes" id="UP001652582">
    <property type="component" value="Chromosome Z"/>
</dbReference>
<protein>
    <submittedName>
        <fullName evidence="3">Uncharacterized protein LOC128198025</fullName>
    </submittedName>
</protein>
<evidence type="ECO:0000256" key="1">
    <source>
        <dbReference type="SAM" id="MobiDB-lite"/>
    </source>
</evidence>
<accession>A0ABM3M5E6</accession>
<feature type="compositionally biased region" description="Low complexity" evidence="1">
    <location>
        <begin position="1"/>
        <end position="13"/>
    </location>
</feature>
<dbReference type="RefSeq" id="XP_052746704.1">
    <property type="nucleotide sequence ID" value="XM_052890744.1"/>
</dbReference>
<feature type="region of interest" description="Disordered" evidence="1">
    <location>
        <begin position="1"/>
        <end position="53"/>
    </location>
</feature>
<keyword evidence="2" id="KW-1185">Reference proteome</keyword>
<gene>
    <name evidence="3" type="primary">LOC128198025</name>
</gene>
<sequence length="128" mass="14207">MTVNNQNNVKNQNIVDEEGETSNQPLLTTPENDHQEASTSENHAPAPSAPPYYLTESVANNAVANQHANRFMQFLEMAPNVTHFYSALVPILDGFYMPVQPAEELDSLIPILDGFHMPVQPAEELDCK</sequence>
<proteinExistence type="predicted"/>
<reference evidence="3" key="1">
    <citation type="submission" date="2025-08" db="UniProtKB">
        <authorList>
            <consortium name="RefSeq"/>
        </authorList>
    </citation>
    <scope>IDENTIFICATION</scope>
</reference>
<evidence type="ECO:0000313" key="2">
    <source>
        <dbReference type="Proteomes" id="UP001652582"/>
    </source>
</evidence>